<proteinExistence type="predicted"/>
<keyword evidence="3" id="KW-1185">Reference proteome</keyword>
<name>A0ABW9MH67_9XANT</name>
<evidence type="ECO:0000256" key="1">
    <source>
        <dbReference type="SAM" id="MobiDB-lite"/>
    </source>
</evidence>
<dbReference type="EMBL" id="JBJGBS010000008">
    <property type="protein sequence ID" value="MFO3704064.1"/>
    <property type="molecule type" value="Genomic_DNA"/>
</dbReference>
<dbReference type="Proteomes" id="UP001637990">
    <property type="component" value="Unassembled WGS sequence"/>
</dbReference>
<dbReference type="InterPro" id="IPR022231">
    <property type="entry name" value="DUF3757"/>
</dbReference>
<evidence type="ECO:0000313" key="3">
    <source>
        <dbReference type="Proteomes" id="UP001637990"/>
    </source>
</evidence>
<protein>
    <submittedName>
        <fullName evidence="2">DUF3757 domain-containing protein</fullName>
    </submittedName>
</protein>
<gene>
    <name evidence="2" type="ORF">ACI6Q5_03550</name>
</gene>
<reference evidence="2 3" key="1">
    <citation type="submission" date="2024-11" db="EMBL/GenBank/DDBJ databases">
        <title>Genome sequencing of Xanthomonas codiaei.</title>
        <authorList>
            <person name="Studholme D.J."/>
        </authorList>
    </citation>
    <scope>NUCLEOTIDE SEQUENCE [LARGE SCALE GENOMIC DNA]</scope>
    <source>
        <strain evidence="2 3">NCPPB 4350</strain>
    </source>
</reference>
<comment type="caution">
    <text evidence="2">The sequence shown here is derived from an EMBL/GenBank/DDBJ whole genome shotgun (WGS) entry which is preliminary data.</text>
</comment>
<feature type="region of interest" description="Disordered" evidence="1">
    <location>
        <begin position="1"/>
        <end position="25"/>
    </location>
</feature>
<organism evidence="2 3">
    <name type="scientific">Xanthomonas codiaei</name>
    <dbReference type="NCBI Taxonomy" id="56463"/>
    <lineage>
        <taxon>Bacteria</taxon>
        <taxon>Pseudomonadati</taxon>
        <taxon>Pseudomonadota</taxon>
        <taxon>Gammaproteobacteria</taxon>
        <taxon>Lysobacterales</taxon>
        <taxon>Lysobacteraceae</taxon>
        <taxon>Xanthomonas</taxon>
    </lineage>
</organism>
<sequence length="238" mass="25763">MWIGAPVAPPVRTPRQSGRGARYRRAQQRVDTSLCAPLRPIRRALTAKVAFIGHPLHTAAACPKVRHMIRPLTPLILAGMLLPPAAASASGKQPAQDLARCPAPETVHYQAGRYRAPVRLNVGSGNGVWASTLKPNAGSPRHLSSALYYGTLAAAAPSTGVLVNCSYTLRAGTQVDLAYFDRLTPQTQRNLIVTLQDPSRWQLDEETPAPGREQFYACPRGGEIRSAVDCAFEPLRLE</sequence>
<evidence type="ECO:0000313" key="2">
    <source>
        <dbReference type="EMBL" id="MFO3704064.1"/>
    </source>
</evidence>
<dbReference type="Pfam" id="PF12582">
    <property type="entry name" value="DUF3757"/>
    <property type="match status" value="1"/>
</dbReference>
<accession>A0ABW9MH67</accession>
<dbReference type="RefSeq" id="WP_244183564.1">
    <property type="nucleotide sequence ID" value="NZ_JBJGBS010000008.1"/>
</dbReference>